<reference evidence="1 2" key="1">
    <citation type="submission" date="2018-02" db="EMBL/GenBank/DDBJ databases">
        <title>Acetobacter orientalis genome.</title>
        <authorList>
            <person name="Nakashima N."/>
            <person name="Tamura T."/>
        </authorList>
    </citation>
    <scope>NUCLEOTIDE SEQUENCE [LARGE SCALE GENOMIC DNA]</scope>
    <source>
        <strain evidence="1 2">FAN1</strain>
    </source>
</reference>
<dbReference type="Proteomes" id="UP000270034">
    <property type="component" value="Chromosome"/>
</dbReference>
<proteinExistence type="predicted"/>
<dbReference type="AlphaFoldDB" id="A0A2Z5ZK55"/>
<dbReference type="KEGG" id="aot:AcetOri_orf03837"/>
<sequence>MGKGLEYDSRFLAVYGLMKQPVSPHPTPTRKPRTHSIYSVFCTLLTHHVLGFAYRHHSLWLFHWVSG</sequence>
<evidence type="ECO:0000313" key="2">
    <source>
        <dbReference type="Proteomes" id="UP000270034"/>
    </source>
</evidence>
<dbReference type="EMBL" id="AP018515">
    <property type="protein sequence ID" value="BBC80876.1"/>
    <property type="molecule type" value="Genomic_DNA"/>
</dbReference>
<accession>A0A2Z5ZK55</accession>
<gene>
    <name evidence="1" type="ORF">AcetOrient_orf03837</name>
</gene>
<evidence type="ECO:0000313" key="1">
    <source>
        <dbReference type="EMBL" id="BBC80876.1"/>
    </source>
</evidence>
<name>A0A2Z5ZK55_9PROT</name>
<protein>
    <submittedName>
        <fullName evidence="1">Uncharacterized protein</fullName>
    </submittedName>
</protein>
<organism evidence="1 2">
    <name type="scientific">Acetobacter orientalis</name>
    <dbReference type="NCBI Taxonomy" id="146474"/>
    <lineage>
        <taxon>Bacteria</taxon>
        <taxon>Pseudomonadati</taxon>
        <taxon>Pseudomonadota</taxon>
        <taxon>Alphaproteobacteria</taxon>
        <taxon>Acetobacterales</taxon>
        <taxon>Acetobacteraceae</taxon>
        <taxon>Acetobacter</taxon>
    </lineage>
</organism>